<protein>
    <submittedName>
        <fullName evidence="1">Uncharacterized protein</fullName>
    </submittedName>
</protein>
<dbReference type="AlphaFoldDB" id="A0A0F9ECK6"/>
<reference evidence="1" key="1">
    <citation type="journal article" date="2015" name="Nature">
        <title>Complex archaea that bridge the gap between prokaryotes and eukaryotes.</title>
        <authorList>
            <person name="Spang A."/>
            <person name="Saw J.H."/>
            <person name="Jorgensen S.L."/>
            <person name="Zaremba-Niedzwiedzka K."/>
            <person name="Martijn J."/>
            <person name="Lind A.E."/>
            <person name="van Eijk R."/>
            <person name="Schleper C."/>
            <person name="Guy L."/>
            <person name="Ettema T.J."/>
        </authorList>
    </citation>
    <scope>NUCLEOTIDE SEQUENCE</scope>
</reference>
<proteinExistence type="predicted"/>
<accession>A0A0F9ECK6</accession>
<comment type="caution">
    <text evidence="1">The sequence shown here is derived from an EMBL/GenBank/DDBJ whole genome shotgun (WGS) entry which is preliminary data.</text>
</comment>
<dbReference type="EMBL" id="LAZR01027990">
    <property type="protein sequence ID" value="KKL63966.1"/>
    <property type="molecule type" value="Genomic_DNA"/>
</dbReference>
<feature type="non-terminal residue" evidence="1">
    <location>
        <position position="1"/>
    </location>
</feature>
<evidence type="ECO:0000313" key="1">
    <source>
        <dbReference type="EMBL" id="KKL63966.1"/>
    </source>
</evidence>
<organism evidence="1">
    <name type="scientific">marine sediment metagenome</name>
    <dbReference type="NCBI Taxonomy" id="412755"/>
    <lineage>
        <taxon>unclassified sequences</taxon>
        <taxon>metagenomes</taxon>
        <taxon>ecological metagenomes</taxon>
    </lineage>
</organism>
<gene>
    <name evidence="1" type="ORF">LCGC14_2169770</name>
</gene>
<sequence length="31" mass="3438">SEPSNDDDICAIENYGKALLRAVKDVRKDTT</sequence>
<name>A0A0F9ECK6_9ZZZZ</name>